<proteinExistence type="predicted"/>
<organism evidence="2 3">
    <name type="scientific">Mycobacteroides abscessus</name>
    <dbReference type="NCBI Taxonomy" id="36809"/>
    <lineage>
        <taxon>Bacteria</taxon>
        <taxon>Bacillati</taxon>
        <taxon>Actinomycetota</taxon>
        <taxon>Actinomycetes</taxon>
        <taxon>Mycobacteriales</taxon>
        <taxon>Mycobacteriaceae</taxon>
        <taxon>Mycobacteroides</taxon>
    </lineage>
</organism>
<reference evidence="2 3" key="1">
    <citation type="submission" date="2015-03" db="EMBL/GenBank/DDBJ databases">
        <authorList>
            <consortium name="Pathogen Informatics"/>
            <person name="Murphy D."/>
        </authorList>
    </citation>
    <scope>NUCLEOTIDE SEQUENCE [LARGE SCALE GENOMIC DNA]</scope>
    <source>
        <strain evidence="2 3">PAP036</strain>
    </source>
</reference>
<keyword evidence="1" id="KW-0472">Membrane</keyword>
<evidence type="ECO:0000256" key="1">
    <source>
        <dbReference type="SAM" id="Phobius"/>
    </source>
</evidence>
<evidence type="ECO:0000313" key="3">
    <source>
        <dbReference type="Proteomes" id="UP000038487"/>
    </source>
</evidence>
<name>A0AB33T8M3_9MYCO</name>
<protein>
    <recommendedName>
        <fullName evidence="4">DUF997 family protein</fullName>
    </recommendedName>
</protein>
<evidence type="ECO:0000313" key="2">
    <source>
        <dbReference type="EMBL" id="CPT12287.1"/>
    </source>
</evidence>
<feature type="transmembrane region" description="Helical" evidence="1">
    <location>
        <begin position="47"/>
        <end position="69"/>
    </location>
</feature>
<accession>A0AB33T8M3</accession>
<evidence type="ECO:0008006" key="4">
    <source>
        <dbReference type="Google" id="ProtNLM"/>
    </source>
</evidence>
<dbReference type="EMBL" id="CSUW01000002">
    <property type="protein sequence ID" value="CPT12287.1"/>
    <property type="molecule type" value="Genomic_DNA"/>
</dbReference>
<feature type="transmembrane region" description="Helical" evidence="1">
    <location>
        <begin position="21"/>
        <end position="41"/>
    </location>
</feature>
<comment type="caution">
    <text evidence="2">The sequence shown here is derived from an EMBL/GenBank/DDBJ whole genome shotgun (WGS) entry which is preliminary data.</text>
</comment>
<keyword evidence="1" id="KW-1133">Transmembrane helix</keyword>
<sequence>MSKARGRKRGLHRGFLRDWELAFCIAVYVLVIVGASVGLLFGPDAALWWFPPLVGFVFMPLMIAAMFALARTLEWLFGECYCTDCHAAENDPPSNGEAL</sequence>
<dbReference type="Proteomes" id="UP000038487">
    <property type="component" value="Unassembled WGS sequence"/>
</dbReference>
<gene>
    <name evidence="2" type="ORF">ERS075527_01174</name>
</gene>
<dbReference type="AlphaFoldDB" id="A0AB33T8M3"/>
<keyword evidence="1" id="KW-0812">Transmembrane</keyword>